<feature type="domain" description="Glycosyl transferase family 3" evidence="10">
    <location>
        <begin position="80"/>
        <end position="328"/>
    </location>
</feature>
<dbReference type="EMBL" id="QXDF01000001">
    <property type="protein sequence ID" value="RIA56446.1"/>
    <property type="molecule type" value="Genomic_DNA"/>
</dbReference>
<dbReference type="HAMAP" id="MF_00211">
    <property type="entry name" value="TrpD"/>
    <property type="match status" value="1"/>
</dbReference>
<dbReference type="Pfam" id="PF00591">
    <property type="entry name" value="Glycos_transf_3"/>
    <property type="match status" value="1"/>
</dbReference>
<keyword evidence="5 9" id="KW-0822">Tryptophan biosynthesis</keyword>
<dbReference type="AlphaFoldDB" id="A0A397Q555"/>
<dbReference type="NCBIfam" id="TIGR01245">
    <property type="entry name" value="trpD"/>
    <property type="match status" value="1"/>
</dbReference>
<accession>A0A397Q555</accession>
<dbReference type="FunFam" id="3.40.1030.10:FF:000002">
    <property type="entry name" value="Anthranilate phosphoribosyltransferase"/>
    <property type="match status" value="1"/>
</dbReference>
<sequence>MQNTPEDFKPFLQQVSEGTPLTAEQAGEAFGLMMAGGVPEAQIAGFLMALRARGETVDEITGAATAMRAKMKRVTAPEGAMDIVGTGGDAKGTHNVSTCTAFVVAGAGVPVAKHGNRAVSSRSGAADVLEHLGVCMETAPDALEQALEEARVGFMFAPAHHAAMRHVAPARKALGVRTIFNVLGPLCNPASVSRMLVGVYAPEMTRPLAEVLGRLGVDHAWVVHGHDGLDELSTTGESVVAELKDGAVREFTVTPEDAGLARARLDDLIGGDAAENADAIRATLAGRNSALRDIVLLNAGAALVVADKAGSLREGVELAANAIETGAATAALEKLATICGATANV</sequence>
<evidence type="ECO:0000313" key="13">
    <source>
        <dbReference type="Proteomes" id="UP000266273"/>
    </source>
</evidence>
<feature type="binding site" evidence="9">
    <location>
        <position position="85"/>
    </location>
    <ligand>
        <name>anthranilate</name>
        <dbReference type="ChEBI" id="CHEBI:16567"/>
        <label>1</label>
    </ligand>
</feature>
<feature type="binding site" evidence="9">
    <location>
        <position position="125"/>
    </location>
    <ligand>
        <name>5-phospho-alpha-D-ribose 1-diphosphate</name>
        <dbReference type="ChEBI" id="CHEBI:58017"/>
    </ligand>
</feature>
<reference evidence="12 13" key="1">
    <citation type="submission" date="2018-08" db="EMBL/GenBank/DDBJ databases">
        <title>Genomic Encyclopedia of Archaeal and Bacterial Type Strains, Phase II (KMG-II): from individual species to whole genera.</title>
        <authorList>
            <person name="Goeker M."/>
        </authorList>
    </citation>
    <scope>NUCLEOTIDE SEQUENCE [LARGE SCALE GENOMIC DNA]</scope>
    <source>
        <strain evidence="12 13">DSM 5002</strain>
    </source>
</reference>
<comment type="function">
    <text evidence="9">Catalyzes the transfer of the phosphoribosyl group of 5-phosphorylribose-1-pyrophosphate (PRPP) to anthranilate to yield N-(5'-phosphoribosyl)-anthranilate (PRA).</text>
</comment>
<proteinExistence type="inferred from homology"/>
<feature type="binding site" evidence="9">
    <location>
        <begin position="95"/>
        <end position="98"/>
    </location>
    <ligand>
        <name>5-phospho-alpha-D-ribose 1-diphosphate</name>
        <dbReference type="ChEBI" id="CHEBI:58017"/>
    </ligand>
</feature>
<dbReference type="InterPro" id="IPR035902">
    <property type="entry name" value="Nuc_phospho_transferase"/>
</dbReference>
<dbReference type="GO" id="GO:0005829">
    <property type="term" value="C:cytosol"/>
    <property type="evidence" value="ECO:0007669"/>
    <property type="project" value="TreeGrafter"/>
</dbReference>
<dbReference type="Proteomes" id="UP000266273">
    <property type="component" value="Unassembled WGS sequence"/>
</dbReference>
<comment type="catalytic activity">
    <reaction evidence="7 9">
        <text>N-(5-phospho-beta-D-ribosyl)anthranilate + diphosphate = 5-phospho-alpha-D-ribose 1-diphosphate + anthranilate</text>
        <dbReference type="Rhea" id="RHEA:11768"/>
        <dbReference type="ChEBI" id="CHEBI:16567"/>
        <dbReference type="ChEBI" id="CHEBI:18277"/>
        <dbReference type="ChEBI" id="CHEBI:33019"/>
        <dbReference type="ChEBI" id="CHEBI:58017"/>
        <dbReference type="EC" id="2.4.2.18"/>
    </reaction>
</comment>
<feature type="binding site" evidence="9">
    <location>
        <position position="171"/>
    </location>
    <ligand>
        <name>anthranilate</name>
        <dbReference type="ChEBI" id="CHEBI:16567"/>
        <label>2</label>
    </ligand>
</feature>
<evidence type="ECO:0000256" key="3">
    <source>
        <dbReference type="ARBA" id="ARBA00022676"/>
    </source>
</evidence>
<dbReference type="InterPro" id="IPR000312">
    <property type="entry name" value="Glycosyl_Trfase_fam3"/>
</dbReference>
<evidence type="ECO:0000256" key="6">
    <source>
        <dbReference type="ARBA" id="ARBA00023141"/>
    </source>
</evidence>
<dbReference type="SUPFAM" id="SSF52418">
    <property type="entry name" value="Nucleoside phosphorylase/phosphoribosyltransferase catalytic domain"/>
    <property type="match status" value="1"/>
</dbReference>
<keyword evidence="2 9" id="KW-0028">Amino-acid biosynthesis</keyword>
<dbReference type="InterPro" id="IPR036320">
    <property type="entry name" value="Glycosyl_Trfase_fam3_N_dom_sf"/>
</dbReference>
<keyword evidence="9" id="KW-0460">Magnesium</keyword>
<dbReference type="Pfam" id="PF02885">
    <property type="entry name" value="Glycos_trans_3N"/>
    <property type="match status" value="1"/>
</dbReference>
<dbReference type="InterPro" id="IPR017459">
    <property type="entry name" value="Glycosyl_Trfase_fam3_N_dom"/>
</dbReference>
<dbReference type="UniPathway" id="UPA00035">
    <property type="reaction ID" value="UER00041"/>
</dbReference>
<comment type="subunit">
    <text evidence="9">Homodimer.</text>
</comment>
<evidence type="ECO:0000313" key="12">
    <source>
        <dbReference type="EMBL" id="RIA56446.1"/>
    </source>
</evidence>
<keyword evidence="13" id="KW-1185">Reference proteome</keyword>
<feature type="binding site" evidence="9">
    <location>
        <begin position="88"/>
        <end position="89"/>
    </location>
    <ligand>
        <name>5-phospho-alpha-D-ribose 1-diphosphate</name>
        <dbReference type="ChEBI" id="CHEBI:58017"/>
    </ligand>
</feature>
<evidence type="ECO:0000256" key="1">
    <source>
        <dbReference type="ARBA" id="ARBA00004907"/>
    </source>
</evidence>
<keyword evidence="9" id="KW-0479">Metal-binding</keyword>
<evidence type="ECO:0000256" key="5">
    <source>
        <dbReference type="ARBA" id="ARBA00022822"/>
    </source>
</evidence>
<comment type="caution">
    <text evidence="12">The sequence shown here is derived from an EMBL/GenBank/DDBJ whole genome shotgun (WGS) entry which is preliminary data.</text>
</comment>
<evidence type="ECO:0000256" key="4">
    <source>
        <dbReference type="ARBA" id="ARBA00022679"/>
    </source>
</evidence>
<dbReference type="InterPro" id="IPR005940">
    <property type="entry name" value="Anthranilate_Pribosyl_Tfrase"/>
</dbReference>
<organism evidence="12 13">
    <name type="scientific">Dichotomicrobium thermohalophilum</name>
    <dbReference type="NCBI Taxonomy" id="933063"/>
    <lineage>
        <taxon>Bacteria</taxon>
        <taxon>Pseudomonadati</taxon>
        <taxon>Pseudomonadota</taxon>
        <taxon>Alphaproteobacteria</taxon>
        <taxon>Hyphomicrobiales</taxon>
        <taxon>Hyphomicrobiaceae</taxon>
        <taxon>Dichotomicrobium</taxon>
    </lineage>
</organism>
<evidence type="ECO:0000259" key="11">
    <source>
        <dbReference type="Pfam" id="PF02885"/>
    </source>
</evidence>
<keyword evidence="3 9" id="KW-0328">Glycosyltransferase</keyword>
<comment type="similarity">
    <text evidence="9">Belongs to the anthranilate phosphoribosyltransferase family.</text>
</comment>
<dbReference type="SUPFAM" id="SSF47648">
    <property type="entry name" value="Nucleoside phosphorylase/phosphoribosyltransferase N-terminal domain"/>
    <property type="match status" value="1"/>
</dbReference>
<keyword evidence="6 9" id="KW-0057">Aromatic amino acid biosynthesis</keyword>
<keyword evidence="4 9" id="KW-0808">Transferase</keyword>
<feature type="binding site" evidence="9">
    <location>
        <position position="97"/>
    </location>
    <ligand>
        <name>Mg(2+)</name>
        <dbReference type="ChEBI" id="CHEBI:18420"/>
        <label>1</label>
    </ligand>
</feature>
<feature type="binding site" evidence="9">
    <location>
        <begin position="113"/>
        <end position="121"/>
    </location>
    <ligand>
        <name>5-phospho-alpha-D-ribose 1-diphosphate</name>
        <dbReference type="ChEBI" id="CHEBI:58017"/>
    </ligand>
</feature>
<evidence type="ECO:0000256" key="7">
    <source>
        <dbReference type="ARBA" id="ARBA00052328"/>
    </source>
</evidence>
<feature type="binding site" evidence="9">
    <location>
        <position position="231"/>
    </location>
    <ligand>
        <name>Mg(2+)</name>
        <dbReference type="ChEBI" id="CHEBI:18420"/>
        <label>1</label>
    </ligand>
</feature>
<feature type="binding site" evidence="9">
    <location>
        <position position="85"/>
    </location>
    <ligand>
        <name>5-phospho-alpha-D-ribose 1-diphosphate</name>
        <dbReference type="ChEBI" id="CHEBI:58017"/>
    </ligand>
</feature>
<evidence type="ECO:0000256" key="2">
    <source>
        <dbReference type="ARBA" id="ARBA00022605"/>
    </source>
</evidence>
<feature type="binding site" evidence="9">
    <location>
        <position position="116"/>
    </location>
    <ligand>
        <name>anthranilate</name>
        <dbReference type="ChEBI" id="CHEBI:16567"/>
        <label>1</label>
    </ligand>
</feature>
<comment type="cofactor">
    <cofactor evidence="9">
        <name>Mg(2+)</name>
        <dbReference type="ChEBI" id="CHEBI:18420"/>
    </cofactor>
    <text evidence="9">Binds 2 magnesium ions per monomer.</text>
</comment>
<gene>
    <name evidence="9" type="primary">trpD</name>
    <name evidence="12" type="ORF">BXY53_1552</name>
</gene>
<feature type="binding site" evidence="9">
    <location>
        <position position="231"/>
    </location>
    <ligand>
        <name>Mg(2+)</name>
        <dbReference type="ChEBI" id="CHEBI:18420"/>
        <label>2</label>
    </ligand>
</feature>
<feature type="domain" description="Glycosyl transferase family 3 N-terminal" evidence="11">
    <location>
        <begin position="9"/>
        <end position="70"/>
    </location>
</feature>
<comment type="caution">
    <text evidence="9">Lacks conserved residue(s) required for the propagation of feature annotation.</text>
</comment>
<name>A0A397Q555_9HYPH</name>
<dbReference type="EC" id="2.4.2.18" evidence="9"/>
<feature type="binding site" evidence="9">
    <location>
        <position position="93"/>
    </location>
    <ligand>
        <name>5-phospho-alpha-D-ribose 1-diphosphate</name>
        <dbReference type="ChEBI" id="CHEBI:58017"/>
    </ligand>
</feature>
<dbReference type="GO" id="GO:0000287">
    <property type="term" value="F:magnesium ion binding"/>
    <property type="evidence" value="ECO:0007669"/>
    <property type="project" value="UniProtKB-UniRule"/>
</dbReference>
<evidence type="ECO:0000256" key="9">
    <source>
        <dbReference type="HAMAP-Rule" id="MF_00211"/>
    </source>
</evidence>
<evidence type="ECO:0000259" key="10">
    <source>
        <dbReference type="Pfam" id="PF00591"/>
    </source>
</evidence>
<dbReference type="OrthoDB" id="9806430at2"/>
<dbReference type="RefSeq" id="WP_119061238.1">
    <property type="nucleotide sequence ID" value="NZ_QXDF01000001.1"/>
</dbReference>
<dbReference type="PANTHER" id="PTHR43285:SF2">
    <property type="entry name" value="ANTHRANILATE PHOSPHORIBOSYLTRANSFERASE"/>
    <property type="match status" value="1"/>
</dbReference>
<dbReference type="Gene3D" id="1.20.970.10">
    <property type="entry name" value="Transferase, Pyrimidine Nucleoside Phosphorylase, Chain C"/>
    <property type="match status" value="1"/>
</dbReference>
<feature type="binding site" evidence="9">
    <location>
        <position position="230"/>
    </location>
    <ligand>
        <name>Mg(2+)</name>
        <dbReference type="ChEBI" id="CHEBI:18420"/>
        <label>2</label>
    </ligand>
</feature>
<dbReference type="GO" id="GO:0000162">
    <property type="term" value="P:L-tryptophan biosynthetic process"/>
    <property type="evidence" value="ECO:0007669"/>
    <property type="project" value="UniProtKB-UniRule"/>
</dbReference>
<comment type="pathway">
    <text evidence="1 9">Amino-acid biosynthesis; L-tryptophan biosynthesis; L-tryptophan from chorismate: step 2/5.</text>
</comment>
<evidence type="ECO:0000256" key="8">
    <source>
        <dbReference type="ARBA" id="ARBA00061188"/>
    </source>
</evidence>
<dbReference type="Gene3D" id="3.40.1030.10">
    <property type="entry name" value="Nucleoside phosphorylase/phosphoribosyltransferase catalytic domain"/>
    <property type="match status" value="1"/>
</dbReference>
<protein>
    <recommendedName>
        <fullName evidence="9">Anthranilate phosphoribosyltransferase</fullName>
        <ecNumber evidence="9">2.4.2.18</ecNumber>
    </recommendedName>
</protein>
<dbReference type="PANTHER" id="PTHR43285">
    <property type="entry name" value="ANTHRANILATE PHOSPHORIBOSYLTRANSFERASE"/>
    <property type="match status" value="1"/>
</dbReference>
<comment type="similarity">
    <text evidence="8">In the C-terminal section; belongs to the anthranilate phosphoribosyltransferase family.</text>
</comment>
<dbReference type="GO" id="GO:0004048">
    <property type="term" value="F:anthranilate phosphoribosyltransferase activity"/>
    <property type="evidence" value="ECO:0007669"/>
    <property type="project" value="UniProtKB-UniRule"/>
</dbReference>